<dbReference type="UniPathway" id="UPA00359">
    <property type="reaction ID" value="UER00478"/>
</dbReference>
<proteinExistence type="inferred from homology"/>
<keyword evidence="10 12" id="KW-0443">Lipid metabolism</keyword>
<comment type="cofactor">
    <cofactor evidence="1 12">
        <name>Zn(2+)</name>
        <dbReference type="ChEBI" id="CHEBI:29105"/>
    </cofactor>
</comment>
<evidence type="ECO:0000256" key="11">
    <source>
        <dbReference type="ARBA" id="ARBA00024535"/>
    </source>
</evidence>
<evidence type="ECO:0000256" key="8">
    <source>
        <dbReference type="ARBA" id="ARBA00022801"/>
    </source>
</evidence>
<comment type="pathway">
    <text evidence="3 12">Glycolipid biosynthesis; lipid IV(A) biosynthesis; lipid IV(A) from (3R)-3-hydroxytetradecanoyl-[acyl-carrier-protein] and UDP-N-acetyl-alpha-D-glucosamine: step 2/6.</text>
</comment>
<dbReference type="HAMAP" id="MF_00388">
    <property type="entry name" value="LpxC"/>
    <property type="match status" value="1"/>
</dbReference>
<feature type="binding site" evidence="12">
    <location>
        <position position="77"/>
    </location>
    <ligand>
        <name>Zn(2+)</name>
        <dbReference type="ChEBI" id="CHEBI:29105"/>
    </ligand>
</feature>
<keyword evidence="8 12" id="KW-0378">Hydrolase</keyword>
<keyword evidence="6 12" id="KW-0441">Lipid A biosynthesis</keyword>
<dbReference type="PANTHER" id="PTHR33694">
    <property type="entry name" value="UDP-3-O-ACYL-N-ACETYLGLUCOSAMINE DEACETYLASE 1, MITOCHONDRIAL-RELATED"/>
    <property type="match status" value="1"/>
</dbReference>
<sequence>MQQHTIAEAIAQVGVGLHSGEKTQVRILPADAGSGRYFVRVDLPDLPIIPAQVAAVNETVLSTQLGKGVACIRTVEHLLAALCAMGVDNARIEIDGAEVPLLDGSAQIWTQAIAEVGLVSQTLTNDEIPPVITEPIWVRQDDAFVCAIPAPEIRFTYGIDFDLPAIGNQWYSWSRGSNLANASVAFAAEIAPARTFGLLHQIEYLQKSGLIKGGSLDNALVCGPEGWLNPPLRYANEPVRHKILDLVGDLSLLGNFLPSAHFLAYKASHNLHIQLAQRILELSAVGG</sequence>
<dbReference type="InterPro" id="IPR004463">
    <property type="entry name" value="UDP-acyl_GlcNac_deAcase"/>
</dbReference>
<keyword evidence="9 12" id="KW-0862">Zinc</keyword>
<dbReference type="Gene3D" id="3.30.230.20">
    <property type="entry name" value="lpxc deacetylase, domain 1"/>
    <property type="match status" value="1"/>
</dbReference>
<dbReference type="Proteomes" id="UP000031549">
    <property type="component" value="Unassembled WGS sequence"/>
</dbReference>
<evidence type="ECO:0000256" key="1">
    <source>
        <dbReference type="ARBA" id="ARBA00001947"/>
    </source>
</evidence>
<evidence type="ECO:0000256" key="4">
    <source>
        <dbReference type="ARBA" id="ARBA00012745"/>
    </source>
</evidence>
<dbReference type="EMBL" id="JTCM02000001">
    <property type="protein sequence ID" value="NEU71113.1"/>
    <property type="molecule type" value="Genomic_DNA"/>
</dbReference>
<keyword evidence="14" id="KW-1185">Reference proteome</keyword>
<evidence type="ECO:0000256" key="12">
    <source>
        <dbReference type="HAMAP-Rule" id="MF_00388"/>
    </source>
</evidence>
<dbReference type="GO" id="GO:0016020">
    <property type="term" value="C:membrane"/>
    <property type="evidence" value="ECO:0007669"/>
    <property type="project" value="GOC"/>
</dbReference>
<evidence type="ECO:0000256" key="10">
    <source>
        <dbReference type="ARBA" id="ARBA00023098"/>
    </source>
</evidence>
<dbReference type="RefSeq" id="WP_039753018.1">
    <property type="nucleotide sequence ID" value="NZ_JTCM02000001.1"/>
</dbReference>
<evidence type="ECO:0000256" key="5">
    <source>
        <dbReference type="ARBA" id="ARBA00022516"/>
    </source>
</evidence>
<feature type="active site" description="Proton donor" evidence="12">
    <location>
        <position position="269"/>
    </location>
</feature>
<protein>
    <recommendedName>
        <fullName evidence="4 12">UDP-3-O-acyl-N-acetylglucosamine deacetylase</fullName>
        <shortName evidence="12">UDP-3-O-acyl-GlcNAc deacetylase</shortName>
        <ecNumber evidence="4 12">3.5.1.108</ecNumber>
    </recommendedName>
    <alternativeName>
        <fullName evidence="12">UDP-3-O-[R-3-hydroxymyristoyl]-N-acetylglucosamine deacetylase</fullName>
    </alternativeName>
</protein>
<comment type="similarity">
    <text evidence="12">Belongs to the LpxC family.</text>
</comment>
<feature type="binding site" evidence="12">
    <location>
        <position position="241"/>
    </location>
    <ligand>
        <name>Zn(2+)</name>
        <dbReference type="ChEBI" id="CHEBI:29105"/>
    </ligand>
</feature>
<evidence type="ECO:0000256" key="7">
    <source>
        <dbReference type="ARBA" id="ARBA00022723"/>
    </source>
</evidence>
<evidence type="ECO:0000256" key="3">
    <source>
        <dbReference type="ARBA" id="ARBA00005002"/>
    </source>
</evidence>
<comment type="function">
    <text evidence="2 12">Catalyzes the hydrolysis of UDP-3-O-myristoyl-N-acetylglucosamine to form UDP-3-O-myristoylglucosamine and acetate, the committed step in lipid A biosynthesis.</text>
</comment>
<dbReference type="GO" id="GO:0103117">
    <property type="term" value="F:UDP-3-O-acyl-N-acetylglucosamine deacetylase activity"/>
    <property type="evidence" value="ECO:0007669"/>
    <property type="project" value="UniProtKB-UniRule"/>
</dbReference>
<comment type="caution">
    <text evidence="13">The sequence shown here is derived from an EMBL/GenBank/DDBJ whole genome shotgun (WGS) entry which is preliminary data.</text>
</comment>
<dbReference type="Gene3D" id="3.30.1700.10">
    <property type="entry name" value="lpxc deacetylase, domain 2"/>
    <property type="match status" value="1"/>
</dbReference>
<organism evidence="13 14">
    <name type="scientific">Hassallia byssoidea VB512170</name>
    <dbReference type="NCBI Taxonomy" id="1304833"/>
    <lineage>
        <taxon>Bacteria</taxon>
        <taxon>Bacillati</taxon>
        <taxon>Cyanobacteriota</taxon>
        <taxon>Cyanophyceae</taxon>
        <taxon>Nostocales</taxon>
        <taxon>Tolypothrichaceae</taxon>
        <taxon>Hassallia</taxon>
    </lineage>
</organism>
<evidence type="ECO:0000256" key="2">
    <source>
        <dbReference type="ARBA" id="ARBA00002923"/>
    </source>
</evidence>
<comment type="catalytic activity">
    <reaction evidence="11 12">
        <text>a UDP-3-O-[(3R)-3-hydroxyacyl]-N-acetyl-alpha-D-glucosamine + H2O = a UDP-3-O-[(3R)-3-hydroxyacyl]-alpha-D-glucosamine + acetate</text>
        <dbReference type="Rhea" id="RHEA:67816"/>
        <dbReference type="ChEBI" id="CHEBI:15377"/>
        <dbReference type="ChEBI" id="CHEBI:30089"/>
        <dbReference type="ChEBI" id="CHEBI:137740"/>
        <dbReference type="ChEBI" id="CHEBI:173225"/>
        <dbReference type="EC" id="3.5.1.108"/>
    </reaction>
</comment>
<dbReference type="InterPro" id="IPR020568">
    <property type="entry name" value="Ribosomal_Su5_D2-typ_SF"/>
</dbReference>
<accession>A0A846H154</accession>
<dbReference type="SUPFAM" id="SSF54211">
    <property type="entry name" value="Ribosomal protein S5 domain 2-like"/>
    <property type="match status" value="2"/>
</dbReference>
<dbReference type="AlphaFoldDB" id="A0A846H154"/>
<dbReference type="InterPro" id="IPR015870">
    <property type="entry name" value="UDP-acyl_N-AcGlcN_deAcase_N"/>
</dbReference>
<reference evidence="13 14" key="1">
    <citation type="journal article" date="2015" name="Genome Announc.">
        <title>Draft Genome Sequence of Cyanobacterium Hassallia byssoidea Strain VB512170, Isolated from Monuments in India.</title>
        <authorList>
            <person name="Singh D."/>
            <person name="Chandrababunaidu M.M."/>
            <person name="Panda A."/>
            <person name="Sen D."/>
            <person name="Bhattacharyya S."/>
            <person name="Adhikary S.P."/>
            <person name="Tripathy S."/>
        </authorList>
    </citation>
    <scope>NUCLEOTIDE SEQUENCE [LARGE SCALE GENOMIC DNA]</scope>
    <source>
        <strain evidence="13 14">VB512170</strain>
    </source>
</reference>
<name>A0A846H154_9CYAN</name>
<evidence type="ECO:0000313" key="14">
    <source>
        <dbReference type="Proteomes" id="UP000031549"/>
    </source>
</evidence>
<keyword evidence="5 12" id="KW-0444">Lipid biosynthesis</keyword>
<dbReference type="PANTHER" id="PTHR33694:SF1">
    <property type="entry name" value="UDP-3-O-ACYL-N-ACETYLGLUCOSAMINE DEACETYLASE 1, MITOCHONDRIAL-RELATED"/>
    <property type="match status" value="1"/>
</dbReference>
<evidence type="ECO:0000313" key="13">
    <source>
        <dbReference type="EMBL" id="NEU71113.1"/>
    </source>
</evidence>
<dbReference type="InterPro" id="IPR011334">
    <property type="entry name" value="UDP-acyl_GlcNac_deAcase_C"/>
</dbReference>
<dbReference type="EC" id="3.5.1.108" evidence="4 12"/>
<feature type="binding site" evidence="12">
    <location>
        <position position="245"/>
    </location>
    <ligand>
        <name>Zn(2+)</name>
        <dbReference type="ChEBI" id="CHEBI:29105"/>
    </ligand>
</feature>
<dbReference type="GO" id="GO:0046872">
    <property type="term" value="F:metal ion binding"/>
    <property type="evidence" value="ECO:0007669"/>
    <property type="project" value="UniProtKB-KW"/>
</dbReference>
<evidence type="ECO:0000256" key="9">
    <source>
        <dbReference type="ARBA" id="ARBA00022833"/>
    </source>
</evidence>
<dbReference type="GO" id="GO:0009245">
    <property type="term" value="P:lipid A biosynthetic process"/>
    <property type="evidence" value="ECO:0007669"/>
    <property type="project" value="UniProtKB-UniRule"/>
</dbReference>
<evidence type="ECO:0000256" key="6">
    <source>
        <dbReference type="ARBA" id="ARBA00022556"/>
    </source>
</evidence>
<gene>
    <name evidence="12" type="primary">lpxC</name>
    <name evidence="13" type="ORF">PI95_000600</name>
</gene>
<keyword evidence="7 12" id="KW-0479">Metal-binding</keyword>
<dbReference type="Pfam" id="PF03331">
    <property type="entry name" value="LpxC"/>
    <property type="match status" value="1"/>
</dbReference>
<dbReference type="NCBIfam" id="TIGR00325">
    <property type="entry name" value="lpxC"/>
    <property type="match status" value="1"/>
</dbReference>